<protein>
    <submittedName>
        <fullName evidence="3">Large Terminase</fullName>
    </submittedName>
</protein>
<organism evidence="3">
    <name type="scientific">Myoviridae sp. ctCL221</name>
    <dbReference type="NCBI Taxonomy" id="2826630"/>
    <lineage>
        <taxon>Viruses</taxon>
        <taxon>Duplodnaviria</taxon>
        <taxon>Heunggongvirae</taxon>
        <taxon>Uroviricota</taxon>
        <taxon>Caudoviricetes</taxon>
    </lineage>
</organism>
<dbReference type="InterPro" id="IPR046461">
    <property type="entry name" value="TerL_ATPase"/>
</dbReference>
<accession>A0A8S5M6G9</accession>
<dbReference type="GO" id="GO:0004519">
    <property type="term" value="F:endonuclease activity"/>
    <property type="evidence" value="ECO:0007669"/>
    <property type="project" value="InterPro"/>
</dbReference>
<evidence type="ECO:0000313" key="3">
    <source>
        <dbReference type="EMBL" id="DAD77744.1"/>
    </source>
</evidence>
<dbReference type="InterPro" id="IPR005021">
    <property type="entry name" value="Terminase_largesu-like"/>
</dbReference>
<name>A0A8S5M6G9_9CAUD</name>
<dbReference type="InterPro" id="IPR027417">
    <property type="entry name" value="P-loop_NTPase"/>
</dbReference>
<sequence>MLLEKAKKYAQDCISGKEITTFEVKTQCKWFLEDLEKQNNDYYPYYFDTKQIGIIEGILKLLNFATGLHIVGKSIYEGLENFQAFFIANIFGWRYKTDAKKYRYREVDLFIPRKNTKTFLAALIFIILMLTEDDYSEFYSICLDRDLAGEVKKAISQILNVSPLVGQYFNIPKTLSGRLECTLTHSFYQPRTAEANRNNSIKPSAFIADEFGAMKDNSNVEAMKSGQLNIRNPLMFRLTSAYAEDKSIMLGELDYLKKIYKGLETDERLFALVYYATEDHLWDDIGLQMANPLRVEENYNEIRDNRKKALAKPDERVEFLTKHMNYFMPSNSGEEFITLDKLRLCQNTRGVFDWKGKDVYVGLDLAMTNDNTSVSMVTIEDDMIFAKSWAFIPAGRIEEKNRRERTDYRRFIEDGSCFACGEEIISYSFIEKFIMNLEREYGVHIVQIGYDRYNCISTANKLQETGYETVEVKQHSSVLHQPTKFLQESILQRKFSYDGDRLYEINFQNAKCTEDTNLNKYINKKKSSGKVDMVVSTIIAIYLLQQEILNEDNFICQSF</sequence>
<evidence type="ECO:0000259" key="1">
    <source>
        <dbReference type="Pfam" id="PF03354"/>
    </source>
</evidence>
<dbReference type="EMBL" id="BK014833">
    <property type="protein sequence ID" value="DAD77744.1"/>
    <property type="molecule type" value="Genomic_DNA"/>
</dbReference>
<dbReference type="PANTHER" id="PTHR41287:SF1">
    <property type="entry name" value="PROTEIN YMFN"/>
    <property type="match status" value="1"/>
</dbReference>
<dbReference type="InterPro" id="IPR046462">
    <property type="entry name" value="TerL_nuclease"/>
</dbReference>
<feature type="domain" description="Terminase large subunit-like ATPase" evidence="1">
    <location>
        <begin position="82"/>
        <end position="257"/>
    </location>
</feature>
<evidence type="ECO:0000259" key="2">
    <source>
        <dbReference type="Pfam" id="PF20441"/>
    </source>
</evidence>
<feature type="domain" description="Terminase large subunit-like endonuclease" evidence="2">
    <location>
        <begin position="278"/>
        <end position="542"/>
    </location>
</feature>
<reference evidence="3" key="1">
    <citation type="journal article" date="2021" name="Proc. Natl. Acad. Sci. U.S.A.">
        <title>A Catalog of Tens of Thousands of Viruses from Human Metagenomes Reveals Hidden Associations with Chronic Diseases.</title>
        <authorList>
            <person name="Tisza M.J."/>
            <person name="Buck C.B."/>
        </authorList>
    </citation>
    <scope>NUCLEOTIDE SEQUENCE</scope>
    <source>
        <strain evidence="3">CtCL221</strain>
    </source>
</reference>
<dbReference type="Pfam" id="PF20441">
    <property type="entry name" value="TerL_nuclease"/>
    <property type="match status" value="1"/>
</dbReference>
<proteinExistence type="predicted"/>
<dbReference type="Pfam" id="PF03354">
    <property type="entry name" value="TerL_ATPase"/>
    <property type="match status" value="1"/>
</dbReference>
<dbReference type="Gene3D" id="3.40.50.300">
    <property type="entry name" value="P-loop containing nucleotide triphosphate hydrolases"/>
    <property type="match status" value="1"/>
</dbReference>
<dbReference type="PANTHER" id="PTHR41287">
    <property type="match status" value="1"/>
</dbReference>